<dbReference type="Proteomes" id="UP001597283">
    <property type="component" value="Unassembled WGS sequence"/>
</dbReference>
<keyword evidence="4" id="KW-1185">Reference proteome</keyword>
<dbReference type="Pfam" id="PF05036">
    <property type="entry name" value="SPOR"/>
    <property type="match status" value="1"/>
</dbReference>
<evidence type="ECO:0000256" key="1">
    <source>
        <dbReference type="SAM" id="Phobius"/>
    </source>
</evidence>
<keyword evidence="1" id="KW-1133">Transmembrane helix</keyword>
<sequence>MNISSEGGNRPLIADDDRLPWLESADDDYHEGPSIGRIVAIVLLIAGVIAALFWAVDKLGRSGDVAGTGELITAPAGDYKVKPEEPGGMKVDGQGDSMFRASEGATETGAIDTRAVPEAPVAGKTAAPAPKPDEGAARVVAAVPQASNGRLTAQAPGMALPKLAAGGGGGALVQLGSFPSEAVANSSWATLSKRFAYIANLGKSIEKAEVNGNTVYRLRVNAGSNGNATAICGRLKVAGEACFVPN</sequence>
<dbReference type="EMBL" id="JBHUFC010000006">
    <property type="protein sequence ID" value="MFD1789074.1"/>
    <property type="molecule type" value="Genomic_DNA"/>
</dbReference>
<evidence type="ECO:0000313" key="3">
    <source>
        <dbReference type="EMBL" id="MFD1789074.1"/>
    </source>
</evidence>
<dbReference type="RefSeq" id="WP_380941441.1">
    <property type="nucleotide sequence ID" value="NZ_JBHUFC010000006.1"/>
</dbReference>
<feature type="domain" description="SPOR" evidence="2">
    <location>
        <begin position="168"/>
        <end position="244"/>
    </location>
</feature>
<evidence type="ECO:0000313" key="4">
    <source>
        <dbReference type="Proteomes" id="UP001597283"/>
    </source>
</evidence>
<protein>
    <submittedName>
        <fullName evidence="3">SPOR domain-containing protein</fullName>
    </submittedName>
</protein>
<keyword evidence="1" id="KW-0812">Transmembrane</keyword>
<comment type="caution">
    <text evidence="3">The sequence shown here is derived from an EMBL/GenBank/DDBJ whole genome shotgun (WGS) entry which is preliminary data.</text>
</comment>
<dbReference type="InterPro" id="IPR036680">
    <property type="entry name" value="SPOR-like_sf"/>
</dbReference>
<organism evidence="3 4">
    <name type="scientific">Sphingomonas floccifaciens</name>
    <dbReference type="NCBI Taxonomy" id="1844115"/>
    <lineage>
        <taxon>Bacteria</taxon>
        <taxon>Pseudomonadati</taxon>
        <taxon>Pseudomonadota</taxon>
        <taxon>Alphaproteobacteria</taxon>
        <taxon>Sphingomonadales</taxon>
        <taxon>Sphingomonadaceae</taxon>
        <taxon>Sphingomonas</taxon>
    </lineage>
</organism>
<dbReference type="InterPro" id="IPR007730">
    <property type="entry name" value="SPOR-like_dom"/>
</dbReference>
<evidence type="ECO:0000259" key="2">
    <source>
        <dbReference type="Pfam" id="PF05036"/>
    </source>
</evidence>
<accession>A0ABW4NHP8</accession>
<keyword evidence="1" id="KW-0472">Membrane</keyword>
<gene>
    <name evidence="3" type="ORF">ACFSC3_16040</name>
</gene>
<reference evidence="4" key="1">
    <citation type="journal article" date="2019" name="Int. J. Syst. Evol. Microbiol.">
        <title>The Global Catalogue of Microorganisms (GCM) 10K type strain sequencing project: providing services to taxonomists for standard genome sequencing and annotation.</title>
        <authorList>
            <consortium name="The Broad Institute Genomics Platform"/>
            <consortium name="The Broad Institute Genome Sequencing Center for Infectious Disease"/>
            <person name="Wu L."/>
            <person name="Ma J."/>
        </authorList>
    </citation>
    <scope>NUCLEOTIDE SEQUENCE [LARGE SCALE GENOMIC DNA]</scope>
    <source>
        <strain evidence="4">Q85</strain>
    </source>
</reference>
<name>A0ABW4NHP8_9SPHN</name>
<proteinExistence type="predicted"/>
<dbReference type="Gene3D" id="3.30.70.1070">
    <property type="entry name" value="Sporulation related repeat"/>
    <property type="match status" value="1"/>
</dbReference>
<feature type="transmembrane region" description="Helical" evidence="1">
    <location>
        <begin position="35"/>
        <end position="56"/>
    </location>
</feature>